<feature type="domain" description="Nucleotidyl transferase" evidence="1">
    <location>
        <begin position="3"/>
        <end position="242"/>
    </location>
</feature>
<keyword evidence="3" id="KW-1185">Reference proteome</keyword>
<dbReference type="EMBL" id="CP019384">
    <property type="protein sequence ID" value="QAT17968.1"/>
    <property type="molecule type" value="Genomic_DNA"/>
</dbReference>
<dbReference type="AlphaFoldDB" id="A0A410P7B3"/>
<dbReference type="Proteomes" id="UP000287243">
    <property type="component" value="Chromosome"/>
</dbReference>
<evidence type="ECO:0000313" key="2">
    <source>
        <dbReference type="EMBL" id="QAT17968.1"/>
    </source>
</evidence>
<dbReference type="InterPro" id="IPR005835">
    <property type="entry name" value="NTP_transferase_dom"/>
</dbReference>
<dbReference type="PANTHER" id="PTHR42883">
    <property type="entry name" value="GLUCOSE-1-PHOSPHATE THYMIDYLTRANSFERASE"/>
    <property type="match status" value="1"/>
</dbReference>
<sequence>MEAIILAAGYATRLYPLTLGIPKPLLRITSDKTVIDLIVDGLVSAGIVRRITVVTNHKFSGDFNAWARRHPHGRLIRIEDDGTLSNEDRLGAIGDIHYVVTKKKIKDDVLVVGGDNLFGRPFDGFIRFARRHRPYASLGLFDIRDKTKAGRFGVVSINRDDRVVRFEEKPERPASTLVATCLYYFPASTLQDLEVYAQDKTTSNDASGNYIRWLMEKGRVYGLVLKQDHWVDIGHLDSYKQVIGRYNGEMT</sequence>
<dbReference type="InterPro" id="IPR029044">
    <property type="entry name" value="Nucleotide-diphossugar_trans"/>
</dbReference>
<dbReference type="KEGG" id="vai:BU251_00885"/>
<dbReference type="Gene3D" id="3.90.550.10">
    <property type="entry name" value="Spore Coat Polysaccharide Biosynthesis Protein SpsA, Chain A"/>
    <property type="match status" value="1"/>
</dbReference>
<dbReference type="SUPFAM" id="SSF53448">
    <property type="entry name" value="Nucleotide-diphospho-sugar transferases"/>
    <property type="match status" value="1"/>
</dbReference>
<reference evidence="2 3" key="1">
    <citation type="submission" date="2017-01" db="EMBL/GenBank/DDBJ databases">
        <title>First insights into the biology of 'candidatus Vampirococcus archaeovorus'.</title>
        <authorList>
            <person name="Kizina J."/>
            <person name="Jordan S."/>
            <person name="Stueber K."/>
            <person name="Reinhardt R."/>
            <person name="Harder J."/>
        </authorList>
    </citation>
    <scope>NUCLEOTIDE SEQUENCE [LARGE SCALE GENOMIC DNA]</scope>
    <source>
        <strain evidence="2 3">LiM</strain>
    </source>
</reference>
<dbReference type="CDD" id="cd04181">
    <property type="entry name" value="NTP_transferase"/>
    <property type="match status" value="1"/>
</dbReference>
<evidence type="ECO:0000259" key="1">
    <source>
        <dbReference type="Pfam" id="PF00483"/>
    </source>
</evidence>
<proteinExistence type="predicted"/>
<protein>
    <submittedName>
        <fullName evidence="2">Nucleoside-diphosphate-sugar pyrophosphorylase</fullName>
    </submittedName>
</protein>
<dbReference type="Pfam" id="PF00483">
    <property type="entry name" value="NTP_transferase"/>
    <property type="match status" value="1"/>
</dbReference>
<evidence type="ECO:0000313" key="3">
    <source>
        <dbReference type="Proteomes" id="UP000287243"/>
    </source>
</evidence>
<gene>
    <name evidence="2" type="ORF">BU251_00885</name>
</gene>
<name>A0A410P7B3_VELA1</name>
<accession>A0A410P7B3</accession>
<dbReference type="PANTHER" id="PTHR42883:SF2">
    <property type="entry name" value="THYMIDYLYLTRANSFERASE"/>
    <property type="match status" value="1"/>
</dbReference>
<organism evidence="2 3">
    <name type="scientific">Velamenicoccus archaeovorus</name>
    <dbReference type="NCBI Taxonomy" id="1930593"/>
    <lineage>
        <taxon>Bacteria</taxon>
        <taxon>Pseudomonadati</taxon>
        <taxon>Candidatus Omnitrophota</taxon>
        <taxon>Candidatus Velamenicoccus</taxon>
    </lineage>
</organism>